<organism evidence="7 8">
    <name type="scientific">Evansella alkalicola</name>
    <dbReference type="NCBI Taxonomy" id="745819"/>
    <lineage>
        <taxon>Bacteria</taxon>
        <taxon>Bacillati</taxon>
        <taxon>Bacillota</taxon>
        <taxon>Bacilli</taxon>
        <taxon>Bacillales</taxon>
        <taxon>Bacillaceae</taxon>
        <taxon>Evansella</taxon>
    </lineage>
</organism>
<keyword evidence="7" id="KW-0969">Cilium</keyword>
<feature type="domain" description="Flagellin N-terminal" evidence="5">
    <location>
        <begin position="13"/>
        <end position="139"/>
    </location>
</feature>
<evidence type="ECO:0000256" key="1">
    <source>
        <dbReference type="ARBA" id="ARBA00005709"/>
    </source>
</evidence>
<dbReference type="Pfam" id="PF00669">
    <property type="entry name" value="Flagellin_N"/>
    <property type="match status" value="1"/>
</dbReference>
<dbReference type="InterPro" id="IPR046358">
    <property type="entry name" value="Flagellin_C"/>
</dbReference>
<comment type="similarity">
    <text evidence="1 3">Belongs to the bacterial flagellin family.</text>
</comment>
<feature type="domain" description="Flagellin C-terminal" evidence="6">
    <location>
        <begin position="1050"/>
        <end position="1135"/>
    </location>
</feature>
<evidence type="ECO:0000259" key="5">
    <source>
        <dbReference type="Pfam" id="PF00669"/>
    </source>
</evidence>
<accession>A0ABS6JUQ3</accession>
<dbReference type="Gene3D" id="2.120.10.30">
    <property type="entry name" value="TolB, C-terminal domain"/>
    <property type="match status" value="1"/>
</dbReference>
<dbReference type="InterPro" id="IPR001492">
    <property type="entry name" value="Flagellin"/>
</dbReference>
<dbReference type="PRINTS" id="PR00207">
    <property type="entry name" value="FLAGELLIN"/>
</dbReference>
<dbReference type="InterPro" id="IPR011042">
    <property type="entry name" value="6-blade_b-propeller_TolB-like"/>
</dbReference>
<sequence length="1136" mass="127411">MRIISGSLPSLLNNNMKKTQNSLQKNMKSLSSGKRINSASDDAAGLAISQRMRALIRGSEQASRNVQDASSLMQVAEGGVEEISHVLQRMRELSVQAANDTMTTPDKLLIQDEIEELKKGLQELVSSTEFNGKKLLSNKEPAEYVYENRIASRNTELQVKELENPVLTNASNVGSKELRQQSKPNMVHTVERSINPAVIHSGYITDLESITKGTVVNHEPQWTQDGSAILFQRDGESYVVSISGDTTPTRVTSEESYPQKTETDDGLMRLRLSDDDSMLILEKRDGIESTDWTEIESFKYYKPDGTNGFSFSPVVDDDGQTFFVYTDNVGNLQKVDILDQEVVNITSLISNNNEVVTLDKTLDLYRMDDPDRPSIKVEKVSSDGIRRTLEYWNGEGDSPSDGYYTVSGDTFTFHGDAVIGAEDGDSYESSYQISFTSLNSAESNFSTVSIPTGAKVYNMNGQGEPQSLIISVGDTVVEKEYLLSERPEAGSVIDGVFVDEEQGNVELYGKWRPAYDEQVSFEYLNNSSFDDGAYSFGLVEYIDTYNLETDDLSNNRSLRVYVGDTELHHDENNGFTYNEENGKISLHGDARPNIHNVEQIRVEYIKDESTNTTTNEVFGIPLNSFRPEIYNLGEEDSPSSIQVIRNGSEEIVFSDENGFTYNIETNTILLHGTARPDINDSYTINMIVPHTTAFAQDGLVEIELSRTPQTYSVDESGNPGTFLVIVDGEEVQYDSEKENGFYYNSVTNRIELYGDARPDVATSRQPDVQVYYVFESQQLSGGETYDFQLDNDTLYYGLNQEDGPKGIRVYYNDEDVPYNSENGFTYNPETNILSLHGSYRPKNSDGEGDYEIFYVREPFLEMGIPESTYIHKVEVNGVDIGDNYYHDEEESIVRVIGDGKPDATRTLENVGLTVYYRESTDVFLDTEPTDSQVINELAQRGNRILASVIDEPELQVTLNGERLNTSQFTLTDQVISLNDREVDLSLNTTNYINVEYGVKHITEYKPNEFTFQVGANAGQTYDVQIRSFDNMLYDTDKIDVRSRESAVNSIGIIDDALSFAIRERSNMGAIQNRLSSIESTLGAVQENTTASVSRIEDVDMAREVMDMLKNNVLMQAQQSMNVHVHQRSSDVLALFN</sequence>
<reference evidence="7 8" key="1">
    <citation type="submission" date="2021-06" db="EMBL/GenBank/DDBJ databases">
        <title>Bacillus sp. RD4P76, an endophyte from a halophyte.</title>
        <authorList>
            <person name="Sun J.-Q."/>
        </authorList>
    </citation>
    <scope>NUCLEOTIDE SEQUENCE [LARGE SCALE GENOMIC DNA]</scope>
    <source>
        <strain evidence="7 8">JCM 17098</strain>
    </source>
</reference>
<comment type="subcellular location">
    <subcellularLocation>
        <location evidence="3">Secreted</location>
    </subcellularLocation>
    <subcellularLocation>
        <location evidence="3">Bacterial flagellum</location>
    </subcellularLocation>
</comment>
<evidence type="ECO:0000256" key="2">
    <source>
        <dbReference type="ARBA" id="ARBA00023143"/>
    </source>
</evidence>
<keyword evidence="3" id="KW-0964">Secreted</keyword>
<keyword evidence="7" id="KW-0282">Flagellum</keyword>
<evidence type="ECO:0000259" key="6">
    <source>
        <dbReference type="Pfam" id="PF00700"/>
    </source>
</evidence>
<gene>
    <name evidence="7" type="ORF">KS407_12640</name>
</gene>
<dbReference type="InterPro" id="IPR001029">
    <property type="entry name" value="Flagellin_N"/>
</dbReference>
<comment type="caution">
    <text evidence="7">The sequence shown here is derived from an EMBL/GenBank/DDBJ whole genome shotgun (WGS) entry which is preliminary data.</text>
</comment>
<dbReference type="RefSeq" id="WP_088076514.1">
    <property type="nucleotide sequence ID" value="NZ_JAHQCR010000050.1"/>
</dbReference>
<keyword evidence="8" id="KW-1185">Reference proteome</keyword>
<dbReference type="InterPro" id="IPR042187">
    <property type="entry name" value="Flagellin_C_sub2"/>
</dbReference>
<dbReference type="Pfam" id="PF00700">
    <property type="entry name" value="Flagellin_C"/>
    <property type="match status" value="1"/>
</dbReference>
<evidence type="ECO:0000313" key="8">
    <source>
        <dbReference type="Proteomes" id="UP000790580"/>
    </source>
</evidence>
<feature type="region of interest" description="Disordered" evidence="4">
    <location>
        <begin position="244"/>
        <end position="263"/>
    </location>
</feature>
<dbReference type="Gene3D" id="6.10.10.10">
    <property type="entry name" value="Flagellar export chaperone, C-terminal domain"/>
    <property type="match status" value="1"/>
</dbReference>
<keyword evidence="7" id="KW-0966">Cell projection</keyword>
<dbReference type="Proteomes" id="UP000790580">
    <property type="component" value="Unassembled WGS sequence"/>
</dbReference>
<dbReference type="Gene3D" id="1.20.1330.10">
    <property type="entry name" value="f41 fragment of flagellin, N-terminal domain"/>
    <property type="match status" value="2"/>
</dbReference>
<dbReference type="SUPFAM" id="SSF64518">
    <property type="entry name" value="Phase 1 flagellin"/>
    <property type="match status" value="1"/>
</dbReference>
<dbReference type="PANTHER" id="PTHR42792">
    <property type="entry name" value="FLAGELLIN"/>
    <property type="match status" value="1"/>
</dbReference>
<evidence type="ECO:0000256" key="3">
    <source>
        <dbReference type="RuleBase" id="RU362073"/>
    </source>
</evidence>
<feature type="compositionally biased region" description="Polar residues" evidence="4">
    <location>
        <begin position="244"/>
        <end position="260"/>
    </location>
</feature>
<proteinExistence type="inferred from homology"/>
<name>A0ABS6JUQ3_9BACI</name>
<evidence type="ECO:0000256" key="4">
    <source>
        <dbReference type="SAM" id="MobiDB-lite"/>
    </source>
</evidence>
<dbReference type="EMBL" id="JAHQCR010000050">
    <property type="protein sequence ID" value="MBU9722284.1"/>
    <property type="molecule type" value="Genomic_DNA"/>
</dbReference>
<evidence type="ECO:0000313" key="7">
    <source>
        <dbReference type="EMBL" id="MBU9722284.1"/>
    </source>
</evidence>
<keyword evidence="2 3" id="KW-0975">Bacterial flagellum</keyword>
<dbReference type="PANTHER" id="PTHR42792:SF1">
    <property type="entry name" value="FLAGELLAR HOOK-ASSOCIATED PROTEIN 3"/>
    <property type="match status" value="1"/>
</dbReference>
<comment type="function">
    <text evidence="3">Flagellin is the subunit protein which polymerizes to form the filaments of bacterial flagella.</text>
</comment>
<protein>
    <recommendedName>
        <fullName evidence="3">Flagellin</fullName>
    </recommendedName>
</protein>